<dbReference type="InterPro" id="IPR011047">
    <property type="entry name" value="Quinoprotein_ADH-like_sf"/>
</dbReference>
<organism evidence="2 3">
    <name type="scientific">Anisodus tanguticus</name>
    <dbReference type="NCBI Taxonomy" id="243964"/>
    <lineage>
        <taxon>Eukaryota</taxon>
        <taxon>Viridiplantae</taxon>
        <taxon>Streptophyta</taxon>
        <taxon>Embryophyta</taxon>
        <taxon>Tracheophyta</taxon>
        <taxon>Spermatophyta</taxon>
        <taxon>Magnoliopsida</taxon>
        <taxon>eudicotyledons</taxon>
        <taxon>Gunneridae</taxon>
        <taxon>Pentapetalae</taxon>
        <taxon>asterids</taxon>
        <taxon>lamiids</taxon>
        <taxon>Solanales</taxon>
        <taxon>Solanaceae</taxon>
        <taxon>Solanoideae</taxon>
        <taxon>Hyoscyameae</taxon>
        <taxon>Anisodus</taxon>
    </lineage>
</organism>
<comment type="caution">
    <text evidence="2">The sequence shown here is derived from an EMBL/GenBank/DDBJ whole genome shotgun (WGS) entry which is preliminary data.</text>
</comment>
<dbReference type="Gene3D" id="2.130.10.10">
    <property type="entry name" value="YVTN repeat-like/Quinoprotein amine dehydrogenase"/>
    <property type="match status" value="1"/>
</dbReference>
<feature type="region of interest" description="Disordered" evidence="1">
    <location>
        <begin position="1"/>
        <end position="20"/>
    </location>
</feature>
<evidence type="ECO:0000313" key="3">
    <source>
        <dbReference type="Proteomes" id="UP001291623"/>
    </source>
</evidence>
<keyword evidence="3" id="KW-1185">Reference proteome</keyword>
<gene>
    <name evidence="2" type="ORF">RND71_025798</name>
</gene>
<dbReference type="AlphaFoldDB" id="A0AAE1V9V3"/>
<dbReference type="PANTHER" id="PTHR32303:SF10">
    <property type="entry name" value="OUTER MEMBRANE PROTEIN ASSEMBLY FACTOR BAMB"/>
    <property type="match status" value="1"/>
</dbReference>
<evidence type="ECO:0000256" key="1">
    <source>
        <dbReference type="SAM" id="MobiDB-lite"/>
    </source>
</evidence>
<reference evidence="2" key="1">
    <citation type="submission" date="2023-12" db="EMBL/GenBank/DDBJ databases">
        <title>Genome assembly of Anisodus tanguticus.</title>
        <authorList>
            <person name="Wang Y.-J."/>
        </authorList>
    </citation>
    <scope>NUCLEOTIDE SEQUENCE</scope>
    <source>
        <strain evidence="2">KB-2021</strain>
        <tissue evidence="2">Leaf</tissue>
    </source>
</reference>
<proteinExistence type="predicted"/>
<dbReference type="SUPFAM" id="SSF50998">
    <property type="entry name" value="Quinoprotein alcohol dehydrogenase-like"/>
    <property type="match status" value="1"/>
</dbReference>
<evidence type="ECO:0000313" key="2">
    <source>
        <dbReference type="EMBL" id="KAK4353604.1"/>
    </source>
</evidence>
<dbReference type="PANTHER" id="PTHR32303">
    <property type="entry name" value="QUINOPROTEIN ALCOHOL DEHYDROGENASE (CYTOCHROME C)"/>
    <property type="match status" value="1"/>
</dbReference>
<dbReference type="InterPro" id="IPR015943">
    <property type="entry name" value="WD40/YVTN_repeat-like_dom_sf"/>
</dbReference>
<sequence length="102" mass="10873">MREKRGVRDKSGLRGTGGGGIWGAATDKKRVYTGIANSDNLNYTLYPSTNVTKGGGWVAMDAQTGEILWTTAVPNNGRSNPITVANGVLLAGSQNPRPYLRH</sequence>
<name>A0AAE1V9V3_9SOLA</name>
<dbReference type="EMBL" id="JAVYJV010000014">
    <property type="protein sequence ID" value="KAK4353604.1"/>
    <property type="molecule type" value="Genomic_DNA"/>
</dbReference>
<protein>
    <submittedName>
        <fullName evidence="2">Uncharacterized protein</fullName>
    </submittedName>
</protein>
<accession>A0AAE1V9V3</accession>
<feature type="compositionally biased region" description="Basic and acidic residues" evidence="1">
    <location>
        <begin position="1"/>
        <end position="12"/>
    </location>
</feature>
<dbReference type="Proteomes" id="UP001291623">
    <property type="component" value="Unassembled WGS sequence"/>
</dbReference>